<evidence type="ECO:0000313" key="5">
    <source>
        <dbReference type="EMBL" id="OYN92605.1"/>
    </source>
</evidence>
<reference evidence="6 7" key="1">
    <citation type="submission" date="2017-07" db="EMBL/GenBank/DDBJ databases">
        <title>Draft whole genome sequences of clinical Proprionibacteriaceae strains.</title>
        <authorList>
            <person name="Bernier A.-M."/>
            <person name="Bernard K."/>
            <person name="Domingo M.-C."/>
        </authorList>
    </citation>
    <scope>NUCLEOTIDE SEQUENCE [LARGE SCALE GENOMIC DNA]</scope>
    <source>
        <strain evidence="5 6">NML 150081</strain>
        <strain evidence="4 7">NML 160184</strain>
    </source>
</reference>
<dbReference type="PANTHER" id="PTHR33608">
    <property type="entry name" value="BLL2464 PROTEIN"/>
    <property type="match status" value="1"/>
</dbReference>
<keyword evidence="2" id="KW-0472">Membrane</keyword>
<evidence type="ECO:0000313" key="7">
    <source>
        <dbReference type="Proteomes" id="UP000216533"/>
    </source>
</evidence>
<dbReference type="EMBL" id="NMVJ01000001">
    <property type="protein sequence ID" value="OYN92605.1"/>
    <property type="molecule type" value="Genomic_DNA"/>
</dbReference>
<proteinExistence type="predicted"/>
<keyword evidence="2" id="KW-1133">Transmembrane helix</keyword>
<accession>A0A255ESM1</accession>
<feature type="transmembrane region" description="Helical" evidence="2">
    <location>
        <begin position="7"/>
        <end position="26"/>
    </location>
</feature>
<gene>
    <name evidence="5" type="ORF">CGZ91_03780</name>
    <name evidence="4" type="ORF">CGZ92_12385</name>
</gene>
<evidence type="ECO:0000256" key="2">
    <source>
        <dbReference type="SAM" id="Phobius"/>
    </source>
</evidence>
<dbReference type="Proteomes" id="UP000216533">
    <property type="component" value="Unassembled WGS sequence"/>
</dbReference>
<dbReference type="EMBL" id="NMVI01000027">
    <property type="protein sequence ID" value="OYN84626.1"/>
    <property type="molecule type" value="Genomic_DNA"/>
</dbReference>
<sequence>MTPQWRLSWAAWGALLVSIVGVVLAMTLHRPSLLVLAAPSLAYLFIVGSRRPKGGVEMTVRAPKGAVREGEDATIVATMSGLPDHSTVTVVHPRTPWVRTTEGGQLAVAAVGEKSLSMAIAIRPMRWGHHSLGSLNTAVETADGGWRAPGLVQRLPHLTVMPSHTRINAGRNVPSPMGVVGGHTSRTPGDSGELADVRMFRTGDRLKRINWRVTSRAMARGSSDLYVNSTWNERDTQVQLVLDVRDDLGGSTGLDGNASSNDVTVRLAAGLADHFLGLGDRVGMIDIAGTGRQLRATSGSSHLLRVERALIGTPDGGRSAHYNDGTVLYYNQMRSMQRANSALVVLFSPLIWPEIAQIAASSLVAGDHVVVIDTFPAHLKEEDLESEEEGQKNAKAETWQRRRERRKTLIEELQYRGVPVVNAHDSTSFGEVLLQVSRTANAPRARA</sequence>
<protein>
    <recommendedName>
        <fullName evidence="3">DUF58 domain-containing protein</fullName>
    </recommendedName>
</protein>
<dbReference type="RefSeq" id="WP_094451689.1">
    <property type="nucleotide sequence ID" value="NZ_NMVI01000027.1"/>
</dbReference>
<keyword evidence="2" id="KW-0812">Transmembrane</keyword>
<evidence type="ECO:0000259" key="3">
    <source>
        <dbReference type="Pfam" id="PF01882"/>
    </source>
</evidence>
<name>A0A255DZF7_9ACTN</name>
<dbReference type="InterPro" id="IPR002881">
    <property type="entry name" value="DUF58"/>
</dbReference>
<evidence type="ECO:0000313" key="6">
    <source>
        <dbReference type="Proteomes" id="UP000216300"/>
    </source>
</evidence>
<organism evidence="4 7">
    <name type="scientific">Parenemella sanctibonifatiensis</name>
    <dbReference type="NCBI Taxonomy" id="2016505"/>
    <lineage>
        <taxon>Bacteria</taxon>
        <taxon>Bacillati</taxon>
        <taxon>Actinomycetota</taxon>
        <taxon>Actinomycetes</taxon>
        <taxon>Propionibacteriales</taxon>
        <taxon>Propionibacteriaceae</taxon>
        <taxon>Parenemella</taxon>
    </lineage>
</organism>
<accession>A0A255DZF7</accession>
<evidence type="ECO:0000256" key="1">
    <source>
        <dbReference type="SAM" id="MobiDB-lite"/>
    </source>
</evidence>
<dbReference type="Proteomes" id="UP000216300">
    <property type="component" value="Unassembled WGS sequence"/>
</dbReference>
<dbReference type="PANTHER" id="PTHR33608:SF14">
    <property type="entry name" value="POSSIBLE CONSERVED SECRETED PROTEIN"/>
    <property type="match status" value="1"/>
</dbReference>
<keyword evidence="6" id="KW-1185">Reference proteome</keyword>
<dbReference type="OrthoDB" id="9776116at2"/>
<evidence type="ECO:0000313" key="4">
    <source>
        <dbReference type="EMBL" id="OYN84626.1"/>
    </source>
</evidence>
<feature type="domain" description="DUF58" evidence="3">
    <location>
        <begin position="196"/>
        <end position="370"/>
    </location>
</feature>
<feature type="region of interest" description="Disordered" evidence="1">
    <location>
        <begin position="382"/>
        <end position="402"/>
    </location>
</feature>
<dbReference type="Pfam" id="PF01882">
    <property type="entry name" value="DUF58"/>
    <property type="match status" value="1"/>
</dbReference>
<comment type="caution">
    <text evidence="4">The sequence shown here is derived from an EMBL/GenBank/DDBJ whole genome shotgun (WGS) entry which is preliminary data.</text>
</comment>
<dbReference type="AlphaFoldDB" id="A0A255DZF7"/>
<feature type="compositionally biased region" description="Basic and acidic residues" evidence="1">
    <location>
        <begin position="389"/>
        <end position="402"/>
    </location>
</feature>